<evidence type="ECO:0000256" key="8">
    <source>
        <dbReference type="ARBA" id="ARBA00047469"/>
    </source>
</evidence>
<evidence type="ECO:0000313" key="14">
    <source>
        <dbReference type="EMBL" id="KOR75494.1"/>
    </source>
</evidence>
<feature type="domain" description="Methionyl/Valyl/Leucyl/Isoleucyl-tRNA synthetase anticodon-binding" evidence="11">
    <location>
        <begin position="672"/>
        <end position="785"/>
    </location>
</feature>
<dbReference type="Pfam" id="PF13603">
    <property type="entry name" value="tRNA-synt_1_2"/>
    <property type="match status" value="1"/>
</dbReference>
<evidence type="ECO:0000256" key="3">
    <source>
        <dbReference type="ARBA" id="ARBA00022598"/>
    </source>
</evidence>
<dbReference type="AlphaFoldDB" id="A0A0M1N0L5"/>
<feature type="domain" description="Leucyl-tRNA synthetase editing" evidence="13">
    <location>
        <begin position="224"/>
        <end position="415"/>
    </location>
</feature>
<dbReference type="PROSITE" id="PS00178">
    <property type="entry name" value="AA_TRNA_LIGASE_I"/>
    <property type="match status" value="1"/>
</dbReference>
<feature type="binding site" evidence="9">
    <location>
        <position position="600"/>
    </location>
    <ligand>
        <name>ATP</name>
        <dbReference type="ChEBI" id="CHEBI:30616"/>
    </ligand>
</feature>
<evidence type="ECO:0000256" key="1">
    <source>
        <dbReference type="ARBA" id="ARBA00005594"/>
    </source>
</evidence>
<dbReference type="InterPro" id="IPR009008">
    <property type="entry name" value="Val/Leu/Ile-tRNA-synth_edit"/>
</dbReference>
<dbReference type="GO" id="GO:0004823">
    <property type="term" value="F:leucine-tRNA ligase activity"/>
    <property type="evidence" value="ECO:0007669"/>
    <property type="project" value="UniProtKB-UniRule"/>
</dbReference>
<dbReference type="CDD" id="cd00812">
    <property type="entry name" value="LeuRS_core"/>
    <property type="match status" value="1"/>
</dbReference>
<dbReference type="GO" id="GO:0002161">
    <property type="term" value="F:aminoacyl-tRNA deacylase activity"/>
    <property type="evidence" value="ECO:0007669"/>
    <property type="project" value="InterPro"/>
</dbReference>
<dbReference type="PATRIC" id="fig|479893.3.peg.332"/>
<feature type="domain" description="Methionyl/Leucyl tRNA synthetase" evidence="12">
    <location>
        <begin position="41"/>
        <end position="171"/>
    </location>
</feature>
<protein>
    <recommendedName>
        <fullName evidence="9">Leucine--tRNA ligase</fullName>
        <ecNumber evidence="9">6.1.1.4</ecNumber>
    </recommendedName>
    <alternativeName>
        <fullName evidence="9">Leucyl-tRNA synthetase</fullName>
        <shortName evidence="9">LeuRS</shortName>
    </alternativeName>
</protein>
<dbReference type="PANTHER" id="PTHR43740:SF2">
    <property type="entry name" value="LEUCINE--TRNA LIGASE, MITOCHONDRIAL"/>
    <property type="match status" value="1"/>
</dbReference>
<dbReference type="STRING" id="479893.CPX_001540"/>
<gene>
    <name evidence="9 14" type="primary">leuS</name>
    <name evidence="14" type="ORF">CPX_001540</name>
</gene>
<evidence type="ECO:0000256" key="4">
    <source>
        <dbReference type="ARBA" id="ARBA00022741"/>
    </source>
</evidence>
<evidence type="ECO:0000259" key="11">
    <source>
        <dbReference type="Pfam" id="PF08264"/>
    </source>
</evidence>
<dbReference type="NCBIfam" id="TIGR00396">
    <property type="entry name" value="leuS_bact"/>
    <property type="match status" value="1"/>
</dbReference>
<evidence type="ECO:0000256" key="5">
    <source>
        <dbReference type="ARBA" id="ARBA00022840"/>
    </source>
</evidence>
<dbReference type="RefSeq" id="WP_053521448.1">
    <property type="nucleotide sequence ID" value="NZ_LHCF01000006.1"/>
</dbReference>
<dbReference type="Pfam" id="PF09334">
    <property type="entry name" value="tRNA-synt_1g"/>
    <property type="match status" value="2"/>
</dbReference>
<evidence type="ECO:0000256" key="6">
    <source>
        <dbReference type="ARBA" id="ARBA00022917"/>
    </source>
</evidence>
<feature type="short sequence motif" description="'KMSKS' region" evidence="9">
    <location>
        <begin position="597"/>
        <end position="601"/>
    </location>
</feature>
<evidence type="ECO:0000256" key="7">
    <source>
        <dbReference type="ARBA" id="ARBA00023146"/>
    </source>
</evidence>
<dbReference type="InterPro" id="IPR015413">
    <property type="entry name" value="Methionyl/Leucyl_tRNA_Synth"/>
</dbReference>
<dbReference type="GO" id="GO:0005524">
    <property type="term" value="F:ATP binding"/>
    <property type="evidence" value="ECO:0007669"/>
    <property type="project" value="UniProtKB-UniRule"/>
</dbReference>
<dbReference type="PRINTS" id="PR00985">
    <property type="entry name" value="TRNASYNTHLEU"/>
</dbReference>
<dbReference type="EC" id="6.1.1.4" evidence="9"/>
<name>A0A0M1N0L5_9MOLU</name>
<dbReference type="InterPro" id="IPR014729">
    <property type="entry name" value="Rossmann-like_a/b/a_fold"/>
</dbReference>
<evidence type="ECO:0000313" key="15">
    <source>
        <dbReference type="Proteomes" id="UP000037386"/>
    </source>
</evidence>
<evidence type="ECO:0000259" key="12">
    <source>
        <dbReference type="Pfam" id="PF09334"/>
    </source>
</evidence>
<reference evidence="15" key="1">
    <citation type="submission" date="2015-05" db="EMBL/GenBank/DDBJ databases">
        <title>Draft genome sequence of 'Candidatus Phytoplasma Pruni' strain CX, a plant pathogenic bacterium.</title>
        <authorList>
            <person name="Lee I.-M."/>
            <person name="Bottner-Parker K.D."/>
            <person name="Shao J."/>
            <person name="Gundersen-Rindal D.E."/>
            <person name="Zhao Y."/>
            <person name="Davis R.E."/>
        </authorList>
    </citation>
    <scope>NUCLEOTIDE SEQUENCE [LARGE SCALE GENOMIC DNA]</scope>
    <source>
        <strain evidence="15">CX</strain>
    </source>
</reference>
<proteinExistence type="inferred from homology"/>
<keyword evidence="7 9" id="KW-0030">Aminoacyl-tRNA synthetase</keyword>
<dbReference type="GO" id="GO:0006429">
    <property type="term" value="P:leucyl-tRNA aminoacylation"/>
    <property type="evidence" value="ECO:0007669"/>
    <property type="project" value="UniProtKB-UniRule"/>
</dbReference>
<dbReference type="CDD" id="cd07958">
    <property type="entry name" value="Anticodon_Ia_Leu_BEm"/>
    <property type="match status" value="1"/>
</dbReference>
<dbReference type="SUPFAM" id="SSF47323">
    <property type="entry name" value="Anticodon-binding domain of a subclass of class I aminoacyl-tRNA synthetases"/>
    <property type="match status" value="1"/>
</dbReference>
<keyword evidence="6 9" id="KW-0648">Protein biosynthesis</keyword>
<dbReference type="Gene3D" id="3.40.50.620">
    <property type="entry name" value="HUPs"/>
    <property type="match status" value="2"/>
</dbReference>
<accession>A0A0M1N0L5</accession>
<dbReference type="PANTHER" id="PTHR43740">
    <property type="entry name" value="LEUCYL-TRNA SYNTHETASE"/>
    <property type="match status" value="1"/>
</dbReference>
<dbReference type="InterPro" id="IPR009080">
    <property type="entry name" value="tRNAsynth_Ia_anticodon-bd"/>
</dbReference>
<keyword evidence="3 9" id="KW-0436">Ligase</keyword>
<dbReference type="GO" id="GO:0005829">
    <property type="term" value="C:cytosol"/>
    <property type="evidence" value="ECO:0007669"/>
    <property type="project" value="TreeGrafter"/>
</dbReference>
<sequence>MLCYDFEKIESKWQLNWTKNKTFKTSEDLTKPKFYCLDMFPYPSSQGLHVGHIEGYTASDIVNRLKRMQQYNVLHPFGWDSFGLPAEQYALNTGNHPKDFTYENINNFKKQIEKLGKGVDWERELSTSEPYFYQWTQWIFKKLYEKNLASLQEIEVNFCEELGTVLANEEVVPTEDGLVSERGSHPVVKKKMKQWVLKITDYAERLLDDLDLLEWSPQLKEMQKNWIGKKEGFIFVFSLVDVKEKKISVFTTKPSTIFGVTALFLAPEHPLVAELTTPDRWNEIDEYVKRTKRKTNLERDINKEKTGVFIGSYAINFANQKKIPIWIADYVLPHYGTGAIMAVPYHDSRDFEFARKYDLEMIPIAKLPEETQISPSEKKELQEEKEIKVEDGIFINSDVLNGLNYEEANSKIIAVAQKNNWGQVNFTYQMHDWVFSRQRYWGEPFPVYYDENDNIYLNSDAELPLELPSVEKIVVSGDGTSPLSNISSWIYFEKDGKKFRRDSNTMPQLAGSSWYYIGYILKNYLGMIPLNTDKAKELLDYFLPVDFYIGGTEHAVGHLLYSRFWHKFLFDLGLVSSKEPFLKLVNQGMILGHDNLKMSKSKENAVNASLILEKYGSDVLRIYMMFMGPLEDSKSWSEQGLKGVQRFLNRVYNMFDSFEVVSQEFTPLKKIMNQTIKTVTEDYENLKFNKVVSQLMIFVNEAYKHQKIDQKQMKIFLQLLNPLAPHLTEELNQTVLEYSEELVYSQWPTYDETLLTADTVDIVVQINGKVKTKIKADKDQEKKAILELVLKDNKIANLVEKSKIVKTIYVPNKLLNLVVCFDSRC</sequence>
<evidence type="ECO:0000256" key="2">
    <source>
        <dbReference type="ARBA" id="ARBA00022490"/>
    </source>
</evidence>
<organism evidence="14 15">
    <name type="scientific">Candidatus Phytoplasma pruni</name>
    <dbReference type="NCBI Taxonomy" id="479893"/>
    <lineage>
        <taxon>Bacteria</taxon>
        <taxon>Bacillati</taxon>
        <taxon>Mycoplasmatota</taxon>
        <taxon>Mollicutes</taxon>
        <taxon>Acholeplasmatales</taxon>
        <taxon>Acholeplasmataceae</taxon>
        <taxon>Candidatus Phytoplasma</taxon>
        <taxon>16SrIII (X-disease group)</taxon>
    </lineage>
</organism>
<evidence type="ECO:0000259" key="13">
    <source>
        <dbReference type="Pfam" id="PF13603"/>
    </source>
</evidence>
<evidence type="ECO:0000256" key="9">
    <source>
        <dbReference type="HAMAP-Rule" id="MF_00049"/>
    </source>
</evidence>
<dbReference type="FunFam" id="3.40.50.620:FF:000077">
    <property type="entry name" value="Leucine--tRNA ligase"/>
    <property type="match status" value="1"/>
</dbReference>
<dbReference type="SUPFAM" id="SSF50677">
    <property type="entry name" value="ValRS/IleRS/LeuRS editing domain"/>
    <property type="match status" value="1"/>
</dbReference>
<dbReference type="FunFam" id="1.10.730.10:FF:000002">
    <property type="entry name" value="Leucine--tRNA ligase"/>
    <property type="match status" value="1"/>
</dbReference>
<dbReference type="Pfam" id="PF08264">
    <property type="entry name" value="Anticodon_1"/>
    <property type="match status" value="1"/>
</dbReference>
<dbReference type="OrthoDB" id="9810365at2"/>
<keyword evidence="4 9" id="KW-0547">Nucleotide-binding</keyword>
<dbReference type="InterPro" id="IPR013155">
    <property type="entry name" value="M/V/L/I-tRNA-synth_anticd-bd"/>
</dbReference>
<dbReference type="EMBL" id="LHCF01000006">
    <property type="protein sequence ID" value="KOR75494.1"/>
    <property type="molecule type" value="Genomic_DNA"/>
</dbReference>
<keyword evidence="2 9" id="KW-0963">Cytoplasm</keyword>
<dbReference type="HAMAP" id="MF_00049_B">
    <property type="entry name" value="Leu_tRNA_synth_B"/>
    <property type="match status" value="1"/>
</dbReference>
<dbReference type="Gene3D" id="1.10.730.10">
    <property type="entry name" value="Isoleucyl-tRNA Synthetase, Domain 1"/>
    <property type="match status" value="1"/>
</dbReference>
<dbReference type="SUPFAM" id="SSF52374">
    <property type="entry name" value="Nucleotidylyl transferase"/>
    <property type="match status" value="1"/>
</dbReference>
<evidence type="ECO:0000256" key="10">
    <source>
        <dbReference type="RuleBase" id="RU363039"/>
    </source>
</evidence>
<feature type="domain" description="Methionyl/Leucyl tRNA synthetase" evidence="12">
    <location>
        <begin position="566"/>
        <end position="639"/>
    </location>
</feature>
<keyword evidence="5 9" id="KW-0067">ATP-binding</keyword>
<dbReference type="FunFam" id="3.40.50.620:FF:000056">
    <property type="entry name" value="Leucine--tRNA ligase"/>
    <property type="match status" value="1"/>
</dbReference>
<dbReference type="InterPro" id="IPR001412">
    <property type="entry name" value="aa-tRNA-synth_I_CS"/>
</dbReference>
<comment type="catalytic activity">
    <reaction evidence="8 9">
        <text>tRNA(Leu) + L-leucine + ATP = L-leucyl-tRNA(Leu) + AMP + diphosphate</text>
        <dbReference type="Rhea" id="RHEA:11688"/>
        <dbReference type="Rhea" id="RHEA-COMP:9613"/>
        <dbReference type="Rhea" id="RHEA-COMP:9622"/>
        <dbReference type="ChEBI" id="CHEBI:30616"/>
        <dbReference type="ChEBI" id="CHEBI:33019"/>
        <dbReference type="ChEBI" id="CHEBI:57427"/>
        <dbReference type="ChEBI" id="CHEBI:78442"/>
        <dbReference type="ChEBI" id="CHEBI:78494"/>
        <dbReference type="ChEBI" id="CHEBI:456215"/>
        <dbReference type="EC" id="6.1.1.4"/>
    </reaction>
</comment>
<comment type="subcellular location">
    <subcellularLocation>
        <location evidence="9">Cytoplasm</location>
    </subcellularLocation>
</comment>
<dbReference type="InterPro" id="IPR002302">
    <property type="entry name" value="Leu-tRNA-ligase"/>
</dbReference>
<comment type="caution">
    <text evidence="14">The sequence shown here is derived from an EMBL/GenBank/DDBJ whole genome shotgun (WGS) entry which is preliminary data.</text>
</comment>
<dbReference type="InterPro" id="IPR025709">
    <property type="entry name" value="Leu_tRNA-synth_edit"/>
</dbReference>
<dbReference type="Proteomes" id="UP000037386">
    <property type="component" value="Unassembled WGS sequence"/>
</dbReference>
<comment type="similarity">
    <text evidence="1 9 10">Belongs to the class-I aminoacyl-tRNA synthetase family.</text>
</comment>
<dbReference type="Gene3D" id="3.10.20.590">
    <property type="match status" value="1"/>
</dbReference>
<comment type="caution">
    <text evidence="9">Lacks conserved residue(s) required for the propagation of feature annotation.</text>
</comment>